<accession>A0A0K0D452</accession>
<organism evidence="1 2">
    <name type="scientific">Angiostrongylus cantonensis</name>
    <name type="common">Rat lungworm</name>
    <dbReference type="NCBI Taxonomy" id="6313"/>
    <lineage>
        <taxon>Eukaryota</taxon>
        <taxon>Metazoa</taxon>
        <taxon>Ecdysozoa</taxon>
        <taxon>Nematoda</taxon>
        <taxon>Chromadorea</taxon>
        <taxon>Rhabditida</taxon>
        <taxon>Rhabditina</taxon>
        <taxon>Rhabditomorpha</taxon>
        <taxon>Strongyloidea</taxon>
        <taxon>Metastrongylidae</taxon>
        <taxon>Angiostrongylus</taxon>
    </lineage>
</organism>
<dbReference type="Proteomes" id="UP000035642">
    <property type="component" value="Unassembled WGS sequence"/>
</dbReference>
<evidence type="ECO:0000313" key="1">
    <source>
        <dbReference type="Proteomes" id="UP000035642"/>
    </source>
</evidence>
<protein>
    <submittedName>
        <fullName evidence="2">Uncharacterized protein</fullName>
    </submittedName>
</protein>
<keyword evidence="1" id="KW-1185">Reference proteome</keyword>
<dbReference type="WBParaSite" id="ACAC_0000484701-mRNA-1">
    <property type="protein sequence ID" value="ACAC_0000484701-mRNA-1"/>
    <property type="gene ID" value="ACAC_0000484701"/>
</dbReference>
<name>A0A0K0D452_ANGCA</name>
<dbReference type="AlphaFoldDB" id="A0A0K0D452"/>
<evidence type="ECO:0000313" key="2">
    <source>
        <dbReference type="WBParaSite" id="ACAC_0000484701-mRNA-1"/>
    </source>
</evidence>
<reference evidence="2" key="2">
    <citation type="submission" date="2017-02" db="UniProtKB">
        <authorList>
            <consortium name="WormBaseParasite"/>
        </authorList>
    </citation>
    <scope>IDENTIFICATION</scope>
</reference>
<reference evidence="1" key="1">
    <citation type="submission" date="2012-09" db="EMBL/GenBank/DDBJ databases">
        <authorList>
            <person name="Martin A.A."/>
        </authorList>
    </citation>
    <scope>NUCLEOTIDE SEQUENCE</scope>
</reference>
<proteinExistence type="predicted"/>
<sequence length="69" mass="7725">MVMTARLVRRASRAHSGSLSRCDPGDILAMFSTSYSIVSWRRFLATHIADNISLNVGNMTKETDTLEKH</sequence>